<comment type="caution">
    <text evidence="5">The sequence shown here is derived from an EMBL/GenBank/DDBJ whole genome shotgun (WGS) entry which is preliminary data.</text>
</comment>
<dbReference type="SMART" id="SM00495">
    <property type="entry name" value="ChtBD3"/>
    <property type="match status" value="2"/>
</dbReference>
<dbReference type="Pfam" id="PF02839">
    <property type="entry name" value="CBM_5_12"/>
    <property type="match status" value="2"/>
</dbReference>
<dbReference type="RefSeq" id="WP_111982048.1">
    <property type="nucleotide sequence ID" value="NZ_NFZS01000001.1"/>
</dbReference>
<dbReference type="PANTHER" id="PTHR42976">
    <property type="entry name" value="BIFUNCTIONAL CHITINASE/LYSOZYME-RELATED"/>
    <property type="match status" value="1"/>
</dbReference>
<evidence type="ECO:0000256" key="3">
    <source>
        <dbReference type="SAM" id="SignalP"/>
    </source>
</evidence>
<keyword evidence="6" id="KW-1185">Reference proteome</keyword>
<dbReference type="SUPFAM" id="SSF51055">
    <property type="entry name" value="Carbohydrate binding domain"/>
    <property type="match status" value="2"/>
</dbReference>
<feature type="chain" id="PRO_5016391009" evidence="3">
    <location>
        <begin position="27"/>
        <end position="519"/>
    </location>
</feature>
<dbReference type="AlphaFoldDB" id="A0A328P8R2"/>
<organism evidence="5 6">
    <name type="scientific">Dyella jiangningensis</name>
    <dbReference type="NCBI Taxonomy" id="1379159"/>
    <lineage>
        <taxon>Bacteria</taxon>
        <taxon>Pseudomonadati</taxon>
        <taxon>Pseudomonadota</taxon>
        <taxon>Gammaproteobacteria</taxon>
        <taxon>Lysobacterales</taxon>
        <taxon>Rhodanobacteraceae</taxon>
        <taxon>Dyella</taxon>
    </lineage>
</organism>
<dbReference type="PANTHER" id="PTHR42976:SF1">
    <property type="entry name" value="GH18 DOMAIN-CONTAINING PROTEIN-RELATED"/>
    <property type="match status" value="1"/>
</dbReference>
<evidence type="ECO:0000313" key="5">
    <source>
        <dbReference type="EMBL" id="RAO77713.1"/>
    </source>
</evidence>
<dbReference type="GO" id="GO:0005975">
    <property type="term" value="P:carbohydrate metabolic process"/>
    <property type="evidence" value="ECO:0007669"/>
    <property type="project" value="InterPro"/>
</dbReference>
<feature type="compositionally biased region" description="Gly residues" evidence="2">
    <location>
        <begin position="176"/>
        <end position="197"/>
    </location>
</feature>
<feature type="domain" description="Chitin-binding type-3" evidence="4">
    <location>
        <begin position="121"/>
        <end position="170"/>
    </location>
</feature>
<feature type="region of interest" description="Disordered" evidence="2">
    <location>
        <begin position="154"/>
        <end position="205"/>
    </location>
</feature>
<dbReference type="OrthoDB" id="6018988at2"/>
<dbReference type="Gene3D" id="2.10.10.20">
    <property type="entry name" value="Carbohydrate-binding module superfamily 5/12"/>
    <property type="match status" value="2"/>
</dbReference>
<feature type="region of interest" description="Disordered" evidence="2">
    <location>
        <begin position="80"/>
        <end position="102"/>
    </location>
</feature>
<dbReference type="GO" id="GO:0004553">
    <property type="term" value="F:hydrolase activity, hydrolyzing O-glycosyl compounds"/>
    <property type="evidence" value="ECO:0007669"/>
    <property type="project" value="InterPro"/>
</dbReference>
<feature type="compositionally biased region" description="Polar residues" evidence="2">
    <location>
        <begin position="80"/>
        <end position="97"/>
    </location>
</feature>
<feature type="signal peptide" evidence="3">
    <location>
        <begin position="1"/>
        <end position="26"/>
    </location>
</feature>
<proteinExistence type="predicted"/>
<dbReference type="Gene3D" id="3.20.20.80">
    <property type="entry name" value="Glycosidases"/>
    <property type="match status" value="1"/>
</dbReference>
<feature type="domain" description="Chitin-binding type-3" evidence="4">
    <location>
        <begin position="47"/>
        <end position="96"/>
    </location>
</feature>
<dbReference type="InterPro" id="IPR017853">
    <property type="entry name" value="GH"/>
</dbReference>
<dbReference type="CDD" id="cd12215">
    <property type="entry name" value="ChiC_BD"/>
    <property type="match status" value="2"/>
</dbReference>
<reference evidence="5 6" key="1">
    <citation type="journal article" date="2018" name="Genet. Mol. Biol.">
        <title>The genome sequence of Dyella jiangningensis FCAV SCS01 from a lignocellulose-decomposing microbial consortium metagenome reveals potential for biotechnological applications.</title>
        <authorList>
            <person name="Desiderato J.G."/>
            <person name="Alvarenga D.O."/>
            <person name="Constancio M.T.L."/>
            <person name="Alves L.M.C."/>
            <person name="Varani A.M."/>
        </authorList>
    </citation>
    <scope>NUCLEOTIDE SEQUENCE [LARGE SCALE GENOMIC DNA]</scope>
    <source>
        <strain evidence="5 6">FCAV SCS01</strain>
    </source>
</reference>
<keyword evidence="3" id="KW-0732">Signal</keyword>
<dbReference type="GO" id="GO:0005576">
    <property type="term" value="C:extracellular region"/>
    <property type="evidence" value="ECO:0007669"/>
    <property type="project" value="InterPro"/>
</dbReference>
<evidence type="ECO:0000256" key="1">
    <source>
        <dbReference type="ARBA" id="ARBA00022801"/>
    </source>
</evidence>
<dbReference type="InterPro" id="IPR003610">
    <property type="entry name" value="CBM5/12"/>
</dbReference>
<dbReference type="SUPFAM" id="SSF51445">
    <property type="entry name" value="(Trans)glycosidases"/>
    <property type="match status" value="1"/>
</dbReference>
<dbReference type="InterPro" id="IPR052750">
    <property type="entry name" value="GH18_Chitinase"/>
</dbReference>
<dbReference type="GO" id="GO:0030246">
    <property type="term" value="F:carbohydrate binding"/>
    <property type="evidence" value="ECO:0007669"/>
    <property type="project" value="InterPro"/>
</dbReference>
<keyword evidence="1" id="KW-0378">Hydrolase</keyword>
<dbReference type="InterPro" id="IPR036573">
    <property type="entry name" value="CBM_sf_5/12"/>
</dbReference>
<evidence type="ECO:0000313" key="6">
    <source>
        <dbReference type="Proteomes" id="UP000248926"/>
    </source>
</evidence>
<dbReference type="Proteomes" id="UP000248926">
    <property type="component" value="Unassembled WGS sequence"/>
</dbReference>
<sequence>MRVKQSVMWFRTALHALGSTAGGVMAMSLMTMAPVQTVQAQSTPACAAAWSASTAYNGGAVVSENGTNYVANWWTQGNDPATSNGASGSGQPWTSQGACGGSGSGGGTGGGGGTGSGGTCAAAWVSSQVYTGGQVASENGINYVANWWTQGNDPATNNGPAGSAQPWTSQGSCTGSSGGGGTGGGGTGGGGTGGGGTTNPPGTGANLLFSPYKDITINLNWNTNVMQTATATGSSIPVVGSGSLKSNYVTNLSAITLAFATGECGSENWGGVPGASFASANISALSSAGLPYVVSTGGQAGTFTCGSTANFATFLSRYMSPQMVGVDFDIEGGQSQQGINNLVAAAVYGQSLYPNLRFSFTLATLGASDGSYGGVNSLGDMVVKAIKASSLTNYTINLMVMDYGGPSAGVCVVSGGVCDMGQSAIQAVTNLQHTYGIPASKIELTPMIGVNDVSNENFSVANVDAVTSYAVSNGLAGLHFWSLDRDNPCNQTTASPTCNSVPSSTNLQFTKRFLSDLGR</sequence>
<dbReference type="EMBL" id="NFZS01000001">
    <property type="protein sequence ID" value="RAO77713.1"/>
    <property type="molecule type" value="Genomic_DNA"/>
</dbReference>
<evidence type="ECO:0000259" key="4">
    <source>
        <dbReference type="SMART" id="SM00495"/>
    </source>
</evidence>
<accession>A0A328P8R2</accession>
<gene>
    <name evidence="5" type="ORF">CA260_07580</name>
</gene>
<name>A0A328P8R2_9GAMM</name>
<evidence type="ECO:0000256" key="2">
    <source>
        <dbReference type="SAM" id="MobiDB-lite"/>
    </source>
</evidence>
<protein>
    <submittedName>
        <fullName evidence="5">Carbohydrate-binding protein</fullName>
    </submittedName>
</protein>